<feature type="transmembrane region" description="Helical" evidence="1">
    <location>
        <begin position="33"/>
        <end position="58"/>
    </location>
</feature>
<dbReference type="Proteomes" id="UP000002051">
    <property type="component" value="Chromosome 3"/>
</dbReference>
<keyword evidence="4" id="KW-1185">Reference proteome</keyword>
<organism evidence="2 4">
    <name type="scientific">Medicago truncatula</name>
    <name type="common">Barrel medic</name>
    <name type="synonym">Medicago tribuloides</name>
    <dbReference type="NCBI Taxonomy" id="3880"/>
    <lineage>
        <taxon>Eukaryota</taxon>
        <taxon>Viridiplantae</taxon>
        <taxon>Streptophyta</taxon>
        <taxon>Embryophyta</taxon>
        <taxon>Tracheophyta</taxon>
        <taxon>Spermatophyta</taxon>
        <taxon>Magnoliopsida</taxon>
        <taxon>eudicotyledons</taxon>
        <taxon>Gunneridae</taxon>
        <taxon>Pentapetalae</taxon>
        <taxon>rosids</taxon>
        <taxon>fabids</taxon>
        <taxon>Fabales</taxon>
        <taxon>Fabaceae</taxon>
        <taxon>Papilionoideae</taxon>
        <taxon>50 kb inversion clade</taxon>
        <taxon>NPAAA clade</taxon>
        <taxon>Hologalegina</taxon>
        <taxon>IRL clade</taxon>
        <taxon>Trifolieae</taxon>
        <taxon>Medicago</taxon>
    </lineage>
</organism>
<dbReference type="EMBL" id="CM001219">
    <property type="protein sequence ID" value="AES73771.1"/>
    <property type="molecule type" value="Genomic_DNA"/>
</dbReference>
<keyword evidence="1" id="KW-1133">Transmembrane helix</keyword>
<evidence type="ECO:0000313" key="4">
    <source>
        <dbReference type="Proteomes" id="UP000002051"/>
    </source>
</evidence>
<reference evidence="2 4" key="2">
    <citation type="journal article" date="2014" name="BMC Genomics">
        <title>An improved genome release (version Mt4.0) for the model legume Medicago truncatula.</title>
        <authorList>
            <person name="Tang H."/>
            <person name="Krishnakumar V."/>
            <person name="Bidwell S."/>
            <person name="Rosen B."/>
            <person name="Chan A."/>
            <person name="Zhou S."/>
            <person name="Gentzbittel L."/>
            <person name="Childs K.L."/>
            <person name="Yandell M."/>
            <person name="Gundlach H."/>
            <person name="Mayer K.F."/>
            <person name="Schwartz D.C."/>
            <person name="Town C.D."/>
        </authorList>
    </citation>
    <scope>GENOME REANNOTATION</scope>
    <source>
        <strain evidence="3 4">cv. Jemalong A17</strain>
    </source>
</reference>
<reference evidence="2 4" key="1">
    <citation type="journal article" date="2011" name="Nature">
        <title>The Medicago genome provides insight into the evolution of rhizobial symbioses.</title>
        <authorList>
            <person name="Young N.D."/>
            <person name="Debelle F."/>
            <person name="Oldroyd G.E."/>
            <person name="Geurts R."/>
            <person name="Cannon S.B."/>
            <person name="Udvardi M.K."/>
            <person name="Benedito V.A."/>
            <person name="Mayer K.F."/>
            <person name="Gouzy J."/>
            <person name="Schoof H."/>
            <person name="Van de Peer Y."/>
            <person name="Proost S."/>
            <person name="Cook D.R."/>
            <person name="Meyers B.C."/>
            <person name="Spannagl M."/>
            <person name="Cheung F."/>
            <person name="De Mita S."/>
            <person name="Krishnakumar V."/>
            <person name="Gundlach H."/>
            <person name="Zhou S."/>
            <person name="Mudge J."/>
            <person name="Bharti A.K."/>
            <person name="Murray J.D."/>
            <person name="Naoumkina M.A."/>
            <person name="Rosen B."/>
            <person name="Silverstein K.A."/>
            <person name="Tang H."/>
            <person name="Rombauts S."/>
            <person name="Zhao P.X."/>
            <person name="Zhou P."/>
            <person name="Barbe V."/>
            <person name="Bardou P."/>
            <person name="Bechner M."/>
            <person name="Bellec A."/>
            <person name="Berger A."/>
            <person name="Berges H."/>
            <person name="Bidwell S."/>
            <person name="Bisseling T."/>
            <person name="Choisne N."/>
            <person name="Couloux A."/>
            <person name="Denny R."/>
            <person name="Deshpande S."/>
            <person name="Dai X."/>
            <person name="Doyle J.J."/>
            <person name="Dudez A.M."/>
            <person name="Farmer A.D."/>
            <person name="Fouteau S."/>
            <person name="Franken C."/>
            <person name="Gibelin C."/>
            <person name="Gish J."/>
            <person name="Goldstein S."/>
            <person name="Gonzalez A.J."/>
            <person name="Green P.J."/>
            <person name="Hallab A."/>
            <person name="Hartog M."/>
            <person name="Hua A."/>
            <person name="Humphray S.J."/>
            <person name="Jeong D.H."/>
            <person name="Jing Y."/>
            <person name="Jocker A."/>
            <person name="Kenton S.M."/>
            <person name="Kim D.J."/>
            <person name="Klee K."/>
            <person name="Lai H."/>
            <person name="Lang C."/>
            <person name="Lin S."/>
            <person name="Macmil S.L."/>
            <person name="Magdelenat G."/>
            <person name="Matthews L."/>
            <person name="McCorrison J."/>
            <person name="Monaghan E.L."/>
            <person name="Mun J.H."/>
            <person name="Najar F.Z."/>
            <person name="Nicholson C."/>
            <person name="Noirot C."/>
            <person name="O'Bleness M."/>
            <person name="Paule C.R."/>
            <person name="Poulain J."/>
            <person name="Prion F."/>
            <person name="Qin B."/>
            <person name="Qu C."/>
            <person name="Retzel E.F."/>
            <person name="Riddle C."/>
            <person name="Sallet E."/>
            <person name="Samain S."/>
            <person name="Samson N."/>
            <person name="Sanders I."/>
            <person name="Saurat O."/>
            <person name="Scarpelli C."/>
            <person name="Schiex T."/>
            <person name="Segurens B."/>
            <person name="Severin A.J."/>
            <person name="Sherrier D.J."/>
            <person name="Shi R."/>
            <person name="Sims S."/>
            <person name="Singer S.R."/>
            <person name="Sinharoy S."/>
            <person name="Sterck L."/>
            <person name="Viollet A."/>
            <person name="Wang B.B."/>
            <person name="Wang K."/>
            <person name="Wang M."/>
            <person name="Wang X."/>
            <person name="Warfsmann J."/>
            <person name="Weissenbach J."/>
            <person name="White D.D."/>
            <person name="White J.D."/>
            <person name="Wiley G.B."/>
            <person name="Wincker P."/>
            <person name="Xing Y."/>
            <person name="Yang L."/>
            <person name="Yao Z."/>
            <person name="Ying F."/>
            <person name="Zhai J."/>
            <person name="Zhou L."/>
            <person name="Zuber A."/>
            <person name="Denarie J."/>
            <person name="Dixon R.A."/>
            <person name="May G.D."/>
            <person name="Schwartz D.C."/>
            <person name="Rogers J."/>
            <person name="Quetier F."/>
            <person name="Town C.D."/>
            <person name="Roe B.A."/>
        </authorList>
    </citation>
    <scope>NUCLEOTIDE SEQUENCE [LARGE SCALE GENOMIC DNA]</scope>
    <source>
        <strain evidence="2">A17</strain>
        <strain evidence="3 4">cv. Jemalong A17</strain>
    </source>
</reference>
<accession>G7JCB8</accession>
<name>G7JCB8_MEDTR</name>
<keyword evidence="1 2" id="KW-0812">Transmembrane</keyword>
<evidence type="ECO:0000256" key="1">
    <source>
        <dbReference type="SAM" id="Phobius"/>
    </source>
</evidence>
<dbReference type="AlphaFoldDB" id="G7JCB8"/>
<dbReference type="PANTHER" id="PTHR36617:SF11">
    <property type="entry name" value="PROTEIN, PUTATIVE-RELATED"/>
    <property type="match status" value="1"/>
</dbReference>
<dbReference type="PANTHER" id="PTHR36617">
    <property type="entry name" value="PROTEIN, PUTATIVE-RELATED"/>
    <property type="match status" value="1"/>
</dbReference>
<dbReference type="EnsemblPlants" id="AES73771">
    <property type="protein sequence ID" value="AES73771"/>
    <property type="gene ID" value="MTR_3g108670"/>
</dbReference>
<evidence type="ECO:0000313" key="2">
    <source>
        <dbReference type="EMBL" id="AES73771.1"/>
    </source>
</evidence>
<reference evidence="3" key="3">
    <citation type="submission" date="2015-04" db="UniProtKB">
        <authorList>
            <consortium name="EnsemblPlants"/>
        </authorList>
    </citation>
    <scope>IDENTIFICATION</scope>
    <source>
        <strain evidence="3">cv. Jemalong A17</strain>
    </source>
</reference>
<gene>
    <name evidence="2" type="ordered locus">MTR_3g108670</name>
</gene>
<dbReference type="PaxDb" id="3880-AES73771"/>
<sequence length="315" mass="36769">MSSASNLPFPDVPFPVVDFGDNSDYSWLHRGVAYWPFLIAGLAVFAFFAISALVYWVIYPEFIKWRHSTPRSAVAPMPVDIVTLDVGGGESWFNAEVTRRVHNRPNTSFWNTKLRGETTFRSKYPRLFTISNQKEAKVADMWTERGFEWSQGEDEWRWKLEDRGCFTVGSTYKKLAAASIGEDRWGVAENRVFSKIWKSPAPSRVVALSWKGLLNRVPTRVNLAWRNVLPCSDGLLSNRKESKRGMRIIWHTTIWVIWNFRNNIIFNNGGIEVEDVLDEIKMLSWKWSLARLRIHLCLYYEWRWNPKWCLGILRA</sequence>
<protein>
    <submittedName>
        <fullName evidence="2">Transmembrane protein, putative</fullName>
    </submittedName>
</protein>
<proteinExistence type="predicted"/>
<dbReference type="HOGENOM" id="CLU_883881_0_0_1"/>
<keyword evidence="1" id="KW-0472">Membrane</keyword>
<evidence type="ECO:0000313" key="3">
    <source>
        <dbReference type="EnsemblPlants" id="AES73771"/>
    </source>
</evidence>